<sequence length="413" mass="44422">MKRNVNYVWVFILTLLLTACGGGGGSGSSESANTSTGGGGTTGSVTTEAPKVASFTVDSELSCTATVKCENIITVEVDAEITGAKFQLNGVQGDIVFSDSFLTIPESGEITFDSTKTFKLNVTSQIAGEISIELVAITDTNGTYDIGNASAVITFAEQPVQSQLGTSIMYFNPLNDATLSSTGEQNENTVIASKITVTRYKRNADGKYVQESQDVVILDSENKFEQSLAVGEYYEHIAVSTSFAELETSRQFSISRGGLATNTMMLYPVGVTVEEVAAQKEAHELGEYNLFTYYINDFTYNWVDRKPLSVKYDAELELIVNSFSLVDSSTSSVAILSNLNFNLKVKDTDFNVDITSGTQSYDFVPLSAGTASIEFALSNFTAGNQTLELEMRIAGSQTIGGFSETAVDIEILE</sequence>
<dbReference type="Proteomes" id="UP000321419">
    <property type="component" value="Unassembled WGS sequence"/>
</dbReference>
<proteinExistence type="predicted"/>
<comment type="caution">
    <text evidence="1">The sequence shown here is derived from an EMBL/GenBank/DDBJ whole genome shotgun (WGS) entry which is preliminary data.</text>
</comment>
<dbReference type="RefSeq" id="WP_089346592.1">
    <property type="nucleotide sequence ID" value="NZ_BJUM01000028.1"/>
</dbReference>
<evidence type="ECO:0000313" key="1">
    <source>
        <dbReference type="EMBL" id="GEK55909.1"/>
    </source>
</evidence>
<keyword evidence="2" id="KW-1185">Reference proteome</keyword>
<evidence type="ECO:0000313" key="2">
    <source>
        <dbReference type="Proteomes" id="UP000321419"/>
    </source>
</evidence>
<organism evidence="1 2">
    <name type="scientific">Pseudoalteromonas espejiana</name>
    <dbReference type="NCBI Taxonomy" id="28107"/>
    <lineage>
        <taxon>Bacteria</taxon>
        <taxon>Pseudomonadati</taxon>
        <taxon>Pseudomonadota</taxon>
        <taxon>Gammaproteobacteria</taxon>
        <taxon>Alteromonadales</taxon>
        <taxon>Pseudoalteromonadaceae</taxon>
        <taxon>Pseudoalteromonas</taxon>
    </lineage>
</organism>
<evidence type="ECO:0008006" key="3">
    <source>
        <dbReference type="Google" id="ProtNLM"/>
    </source>
</evidence>
<dbReference type="AlphaFoldDB" id="A0A510XY99"/>
<dbReference type="EMBL" id="BJUM01000028">
    <property type="protein sequence ID" value="GEK55909.1"/>
    <property type="molecule type" value="Genomic_DNA"/>
</dbReference>
<protein>
    <recommendedName>
        <fullName evidence="3">Lipoprotein</fullName>
    </recommendedName>
</protein>
<reference evidence="1 2" key="1">
    <citation type="submission" date="2019-07" db="EMBL/GenBank/DDBJ databases">
        <title>Whole genome shotgun sequence of Pseudoalteromonas espejiana NBRC 102222.</title>
        <authorList>
            <person name="Hosoyama A."/>
            <person name="Uohara A."/>
            <person name="Ohji S."/>
            <person name="Ichikawa N."/>
        </authorList>
    </citation>
    <scope>NUCLEOTIDE SEQUENCE [LARGE SCALE GENOMIC DNA]</scope>
    <source>
        <strain evidence="1 2">NBRC 102222</strain>
    </source>
</reference>
<dbReference type="PROSITE" id="PS51257">
    <property type="entry name" value="PROKAR_LIPOPROTEIN"/>
    <property type="match status" value="1"/>
</dbReference>
<accession>A0A510XY99</accession>
<gene>
    <name evidence="1" type="ORF">PES01_27540</name>
</gene>
<name>A0A510XY99_9GAMM</name>